<reference evidence="5 6" key="1">
    <citation type="journal article" date="2018" name="PLoS ONE">
        <title>The draft genome of Kipferlia bialata reveals reductive genome evolution in fornicate parasites.</title>
        <authorList>
            <person name="Tanifuji G."/>
            <person name="Takabayashi S."/>
            <person name="Kume K."/>
            <person name="Takagi M."/>
            <person name="Nakayama T."/>
            <person name="Kamikawa R."/>
            <person name="Inagaki Y."/>
            <person name="Hashimoto T."/>
        </authorList>
    </citation>
    <scope>NUCLEOTIDE SEQUENCE [LARGE SCALE GENOMIC DNA]</scope>
    <source>
        <strain evidence="5">NY0173</strain>
    </source>
</reference>
<evidence type="ECO:0000313" key="6">
    <source>
        <dbReference type="Proteomes" id="UP000265618"/>
    </source>
</evidence>
<dbReference type="OrthoDB" id="3345469at2759"/>
<dbReference type="PANTHER" id="PTHR13799:SF14">
    <property type="entry name" value="GTP CYCLOHYDROLASE 1 TYPE 2 HOMOLOG"/>
    <property type="match status" value="1"/>
</dbReference>
<organism evidence="5 6">
    <name type="scientific">Kipferlia bialata</name>
    <dbReference type="NCBI Taxonomy" id="797122"/>
    <lineage>
        <taxon>Eukaryota</taxon>
        <taxon>Metamonada</taxon>
        <taxon>Carpediemonas-like organisms</taxon>
        <taxon>Kipferlia</taxon>
    </lineage>
</organism>
<evidence type="ECO:0000256" key="3">
    <source>
        <dbReference type="PIRSR" id="PIRSR602678-1"/>
    </source>
</evidence>
<dbReference type="EMBL" id="BDIP01002774">
    <property type="protein sequence ID" value="GIQ86806.1"/>
    <property type="molecule type" value="Genomic_DNA"/>
</dbReference>
<protein>
    <submittedName>
        <fullName evidence="5">GTP cyclohydrolase 1 type 2/Nif3</fullName>
    </submittedName>
</protein>
<feature type="binding site" evidence="3">
    <location>
        <position position="51"/>
    </location>
    <ligand>
        <name>a divalent metal cation</name>
        <dbReference type="ChEBI" id="CHEBI:60240"/>
        <label>1</label>
    </ligand>
</feature>
<feature type="region of interest" description="Disordered" evidence="4">
    <location>
        <begin position="76"/>
        <end position="115"/>
    </location>
</feature>
<dbReference type="Proteomes" id="UP000265618">
    <property type="component" value="Unassembled WGS sequence"/>
</dbReference>
<dbReference type="SUPFAM" id="SSF102705">
    <property type="entry name" value="NIF3 (NGG1p interacting factor 3)-like"/>
    <property type="match status" value="1"/>
</dbReference>
<evidence type="ECO:0000313" key="5">
    <source>
        <dbReference type="EMBL" id="GIQ86806.1"/>
    </source>
</evidence>
<accession>A0A9K3D137</accession>
<keyword evidence="6" id="KW-1185">Reference proteome</keyword>
<dbReference type="PANTHER" id="PTHR13799">
    <property type="entry name" value="NGG1 INTERACTING FACTOR 3"/>
    <property type="match status" value="1"/>
</dbReference>
<dbReference type="Pfam" id="PF01784">
    <property type="entry name" value="DUF34_NIF3"/>
    <property type="match status" value="1"/>
</dbReference>
<feature type="binding site" evidence="3">
    <location>
        <position position="215"/>
    </location>
    <ligand>
        <name>a divalent metal cation</name>
        <dbReference type="ChEBI" id="CHEBI:60240"/>
        <label>2</label>
    </ligand>
</feature>
<gene>
    <name evidence="5" type="ORF">KIPB_008729</name>
</gene>
<name>A0A9K3D137_9EUKA</name>
<evidence type="ECO:0000256" key="4">
    <source>
        <dbReference type="SAM" id="MobiDB-lite"/>
    </source>
</evidence>
<feature type="binding site" evidence="3">
    <location>
        <position position="219"/>
    </location>
    <ligand>
        <name>a divalent metal cation</name>
        <dbReference type="ChEBI" id="CHEBI:60240"/>
        <label>1</label>
    </ligand>
</feature>
<dbReference type="InterPro" id="IPR036069">
    <property type="entry name" value="DUF34/NIF3_sf"/>
</dbReference>
<keyword evidence="2 3" id="KW-0479">Metal-binding</keyword>
<proteinExistence type="inferred from homology"/>
<evidence type="ECO:0000256" key="1">
    <source>
        <dbReference type="ARBA" id="ARBA00006964"/>
    </source>
</evidence>
<dbReference type="GO" id="GO:0046872">
    <property type="term" value="F:metal ion binding"/>
    <property type="evidence" value="ECO:0007669"/>
    <property type="project" value="UniProtKB-KW"/>
</dbReference>
<comment type="caution">
    <text evidence="5">The sequence shown here is derived from an EMBL/GenBank/DDBJ whole genome shotgun (WGS) entry which is preliminary data.</text>
</comment>
<dbReference type="AlphaFoldDB" id="A0A9K3D137"/>
<dbReference type="GO" id="GO:0005737">
    <property type="term" value="C:cytoplasm"/>
    <property type="evidence" value="ECO:0007669"/>
    <property type="project" value="TreeGrafter"/>
</dbReference>
<dbReference type="Gene3D" id="3.40.1390.30">
    <property type="entry name" value="NIF3 (NGG1p interacting factor 3)-like"/>
    <property type="match status" value="1"/>
</dbReference>
<dbReference type="InterPro" id="IPR002678">
    <property type="entry name" value="DUF34/NIF3"/>
</dbReference>
<sequence length="252" mass="26306">MQPKVTVAQCVAGLERQLPRKWAEEWDKPGMSVGDPVKSGITHWSAHTNLDAASAGSSRHLGERLGLEGLTSLVPLTEATTPSPSPAQIAASPSPSPSGAVVTPSTSGEEEDGSAPLSYFGTGAYGVFPSARPLSEVLTQLKTLCGGGLRVAKGFSLPDVSDISVRKVGIVSGSGMSLVGKALKRKCDLFITGDADHHRVLDVLDKKIVICACGHFETEKDTTETLAALSLSLFPGVPVTPYTGGRVFEHLC</sequence>
<feature type="compositionally biased region" description="Low complexity" evidence="4">
    <location>
        <begin position="79"/>
        <end position="107"/>
    </location>
</feature>
<comment type="similarity">
    <text evidence="1">Belongs to the GTP cyclohydrolase I type 2/NIF3 family.</text>
</comment>
<evidence type="ECO:0000256" key="2">
    <source>
        <dbReference type="ARBA" id="ARBA00022723"/>
    </source>
</evidence>